<dbReference type="RefSeq" id="WP_380079262.1">
    <property type="nucleotide sequence ID" value="NZ_JBHRZF010000167.1"/>
</dbReference>
<proteinExistence type="predicted"/>
<reference evidence="2" key="1">
    <citation type="journal article" date="2019" name="Int. J. Syst. Evol. Microbiol.">
        <title>The Global Catalogue of Microorganisms (GCM) 10K type strain sequencing project: providing services to taxonomists for standard genome sequencing and annotation.</title>
        <authorList>
            <consortium name="The Broad Institute Genomics Platform"/>
            <consortium name="The Broad Institute Genome Sequencing Center for Infectious Disease"/>
            <person name="Wu L."/>
            <person name="Ma J."/>
        </authorList>
    </citation>
    <scope>NUCLEOTIDE SEQUENCE [LARGE SCALE GENOMIC DNA]</scope>
    <source>
        <strain evidence="2">CCTCC AB 2013263</strain>
    </source>
</reference>
<dbReference type="Proteomes" id="UP001595748">
    <property type="component" value="Unassembled WGS sequence"/>
</dbReference>
<comment type="caution">
    <text evidence="1">The sequence shown here is derived from an EMBL/GenBank/DDBJ whole genome shotgun (WGS) entry which is preliminary data.</text>
</comment>
<evidence type="ECO:0000313" key="1">
    <source>
        <dbReference type="EMBL" id="MFC3861906.1"/>
    </source>
</evidence>
<organism evidence="1 2">
    <name type="scientific">Deinococcus antarcticus</name>
    <dbReference type="NCBI Taxonomy" id="1298767"/>
    <lineage>
        <taxon>Bacteria</taxon>
        <taxon>Thermotogati</taxon>
        <taxon>Deinococcota</taxon>
        <taxon>Deinococci</taxon>
        <taxon>Deinococcales</taxon>
        <taxon>Deinococcaceae</taxon>
        <taxon>Deinococcus</taxon>
    </lineage>
</organism>
<dbReference type="EMBL" id="JBHRZF010000167">
    <property type="protein sequence ID" value="MFC3861906.1"/>
    <property type="molecule type" value="Genomic_DNA"/>
</dbReference>
<accession>A0ABV8A9B3</accession>
<sequence length="238" mass="27189">MPQLTDEQVEKFLNKFFQGEPENDEKRAISRESSFDYCLNYFRNFHEQGNLPALLKPPHLQEACLHLAAYLASWGMYRGKSMLLQRSARQYVPLVGVIVNADSRVWTLDVDSYTRENFDLLVNLERQVCDALEGKNERKPTITLTTKVMLGVFGNIPAIDTFVYNGLRDVQGVRADTLDEKTRQALVNFYDAHKTVFDAYTVRTVDFDTGQPTHRVYPKAKLVDMALFMHGTPPSTDG</sequence>
<evidence type="ECO:0000313" key="2">
    <source>
        <dbReference type="Proteomes" id="UP001595748"/>
    </source>
</evidence>
<gene>
    <name evidence="1" type="ORF">ACFOPQ_14150</name>
</gene>
<name>A0ABV8A9B3_9DEIO</name>
<protein>
    <submittedName>
        <fullName evidence="1">Uncharacterized protein</fullName>
    </submittedName>
</protein>
<keyword evidence="2" id="KW-1185">Reference proteome</keyword>